<dbReference type="PANTHER" id="PTHR42760:SF133">
    <property type="entry name" value="3-OXOACYL-[ACYL-CARRIER-PROTEIN] REDUCTASE"/>
    <property type="match status" value="1"/>
</dbReference>
<protein>
    <submittedName>
        <fullName evidence="3">Short-chain dehydrogenase/reductase SDR</fullName>
    </submittedName>
</protein>
<dbReference type="AlphaFoldDB" id="D2R508"/>
<evidence type="ECO:0000313" key="4">
    <source>
        <dbReference type="Proteomes" id="UP000001887"/>
    </source>
</evidence>
<sequence>MTDTTLPKIALVTGARGGIGQAVVQGLVARGYVVYGGGRNLEQTAAAIQPLGARAIELDPTNLESTAAAIETIATEHGTLHAAAHCVGSLLLKPAHLTSAAEWDSVLLTNLTSAFYLLRSVVPKMTAGGSVVLVSSVAAQTGLANHEAIAAAKAGISGLARSAAASYAQRGIRVNAVAPGLTQTPLTTKLTASEPALKASIAMHPLGRLGQADDIASAICYLLSSDAAWVTGQVLGVDGGLGTVRPRG</sequence>
<comment type="similarity">
    <text evidence="1">Belongs to the short-chain dehydrogenases/reductases (SDR) family.</text>
</comment>
<organism evidence="3 4">
    <name type="scientific">Pirellula staleyi (strain ATCC 27377 / DSM 6068 / ICPB 4128)</name>
    <name type="common">Pirella staleyi</name>
    <dbReference type="NCBI Taxonomy" id="530564"/>
    <lineage>
        <taxon>Bacteria</taxon>
        <taxon>Pseudomonadati</taxon>
        <taxon>Planctomycetota</taxon>
        <taxon>Planctomycetia</taxon>
        <taxon>Pirellulales</taxon>
        <taxon>Pirellulaceae</taxon>
        <taxon>Pirellula</taxon>
    </lineage>
</organism>
<dbReference type="STRING" id="530564.Psta_4323"/>
<dbReference type="KEGG" id="psl:Psta_4323"/>
<dbReference type="eggNOG" id="COG1028">
    <property type="taxonomic scope" value="Bacteria"/>
</dbReference>
<reference evidence="3 4" key="1">
    <citation type="journal article" date="2009" name="Stand. Genomic Sci.">
        <title>Complete genome sequence of Pirellula staleyi type strain (ATCC 27377).</title>
        <authorList>
            <person name="Clum A."/>
            <person name="Tindall B.J."/>
            <person name="Sikorski J."/>
            <person name="Ivanova N."/>
            <person name="Mavrommatis K."/>
            <person name="Lucas S."/>
            <person name="Glavina del Rio T."/>
            <person name="Nolan M."/>
            <person name="Chen F."/>
            <person name="Tice H."/>
            <person name="Pitluck S."/>
            <person name="Cheng J.F."/>
            <person name="Chertkov O."/>
            <person name="Brettin T."/>
            <person name="Han C."/>
            <person name="Detter J.C."/>
            <person name="Kuske C."/>
            <person name="Bruce D."/>
            <person name="Goodwin L."/>
            <person name="Ovchinikova G."/>
            <person name="Pati A."/>
            <person name="Mikhailova N."/>
            <person name="Chen A."/>
            <person name="Palaniappan K."/>
            <person name="Land M."/>
            <person name="Hauser L."/>
            <person name="Chang Y.J."/>
            <person name="Jeffries C.D."/>
            <person name="Chain P."/>
            <person name="Rohde M."/>
            <person name="Goker M."/>
            <person name="Bristow J."/>
            <person name="Eisen J.A."/>
            <person name="Markowitz V."/>
            <person name="Hugenholtz P."/>
            <person name="Kyrpides N.C."/>
            <person name="Klenk H.P."/>
            <person name="Lapidus A."/>
        </authorList>
    </citation>
    <scope>NUCLEOTIDE SEQUENCE [LARGE SCALE GENOMIC DNA]</scope>
    <source>
        <strain evidence="4">ATCC 27377 / DSM 6068 / ICPB 4128</strain>
    </source>
</reference>
<dbReference type="InterPro" id="IPR002347">
    <property type="entry name" value="SDR_fam"/>
</dbReference>
<evidence type="ECO:0000313" key="3">
    <source>
        <dbReference type="EMBL" id="ADB18970.1"/>
    </source>
</evidence>
<dbReference type="GO" id="GO:0006633">
    <property type="term" value="P:fatty acid biosynthetic process"/>
    <property type="evidence" value="ECO:0007669"/>
    <property type="project" value="TreeGrafter"/>
</dbReference>
<gene>
    <name evidence="3" type="ordered locus">Psta_4323</name>
</gene>
<evidence type="ECO:0000256" key="1">
    <source>
        <dbReference type="ARBA" id="ARBA00006484"/>
    </source>
</evidence>
<dbReference type="GO" id="GO:0048038">
    <property type="term" value="F:quinone binding"/>
    <property type="evidence" value="ECO:0007669"/>
    <property type="project" value="TreeGrafter"/>
</dbReference>
<dbReference type="PANTHER" id="PTHR42760">
    <property type="entry name" value="SHORT-CHAIN DEHYDROGENASES/REDUCTASES FAMILY MEMBER"/>
    <property type="match status" value="1"/>
</dbReference>
<accession>D2R508</accession>
<proteinExistence type="inferred from homology"/>
<dbReference type="SUPFAM" id="SSF51735">
    <property type="entry name" value="NAD(P)-binding Rossmann-fold domains"/>
    <property type="match status" value="1"/>
</dbReference>
<name>D2R508_PIRSD</name>
<dbReference type="Gene3D" id="3.40.50.720">
    <property type="entry name" value="NAD(P)-binding Rossmann-like Domain"/>
    <property type="match status" value="1"/>
</dbReference>
<keyword evidence="2" id="KW-0560">Oxidoreductase</keyword>
<dbReference type="InterPro" id="IPR036291">
    <property type="entry name" value="NAD(P)-bd_dom_sf"/>
</dbReference>
<dbReference type="Proteomes" id="UP000001887">
    <property type="component" value="Chromosome"/>
</dbReference>
<keyword evidence="4" id="KW-1185">Reference proteome</keyword>
<dbReference type="PRINTS" id="PR00081">
    <property type="entry name" value="GDHRDH"/>
</dbReference>
<dbReference type="Pfam" id="PF13561">
    <property type="entry name" value="adh_short_C2"/>
    <property type="match status" value="1"/>
</dbReference>
<dbReference type="EMBL" id="CP001848">
    <property type="protein sequence ID" value="ADB18970.1"/>
    <property type="molecule type" value="Genomic_DNA"/>
</dbReference>
<dbReference type="OrthoDB" id="9803333at2"/>
<dbReference type="GO" id="GO:0016616">
    <property type="term" value="F:oxidoreductase activity, acting on the CH-OH group of donors, NAD or NADP as acceptor"/>
    <property type="evidence" value="ECO:0007669"/>
    <property type="project" value="TreeGrafter"/>
</dbReference>
<dbReference type="FunFam" id="3.40.50.720:FF:000084">
    <property type="entry name" value="Short-chain dehydrogenase reductase"/>
    <property type="match status" value="1"/>
</dbReference>
<evidence type="ECO:0000256" key="2">
    <source>
        <dbReference type="ARBA" id="ARBA00023002"/>
    </source>
</evidence>
<dbReference type="HOGENOM" id="CLU_010194_1_2_0"/>